<accession>A0A1K2HMV2</accession>
<dbReference type="EMBL" id="FPKR01000011">
    <property type="protein sequence ID" value="SFZ78021.1"/>
    <property type="molecule type" value="Genomic_DNA"/>
</dbReference>
<evidence type="ECO:0000313" key="2">
    <source>
        <dbReference type="Proteomes" id="UP000186513"/>
    </source>
</evidence>
<organism evidence="1 2">
    <name type="scientific">Chitinimonas taiwanensis DSM 18899</name>
    <dbReference type="NCBI Taxonomy" id="1121279"/>
    <lineage>
        <taxon>Bacteria</taxon>
        <taxon>Pseudomonadati</taxon>
        <taxon>Pseudomonadota</taxon>
        <taxon>Betaproteobacteria</taxon>
        <taxon>Neisseriales</taxon>
        <taxon>Chitinibacteraceae</taxon>
        <taxon>Chitinimonas</taxon>
    </lineage>
</organism>
<sequence>MRDKVAWWPQSMNPLKAGVRMRCLNPLKQLRTQGLPVELYHAERADQYRAVIVQAWAAFSTSQGHDPEHFLAEVGRLKQAGLRIVVDNCDNQFYNPRQDAAWDAQLQRLRRLLALADVLVCATEQLAAVTRAEGYTEKPLWVIGDAIEQQHDLLAGDPWFKRHLNPKRLGPYWALRELQHWVAQQRRHGRLPLVWFGNHGVAYAEGGMGDLLHWRAPLEALHRERPLALTIISNHEAKYRQLFADWSLPSRYMQWNRLTFLRALAAHHTALLPIGPNPFTLCKSNNRLTTALWNGVRVIADPLPSYVEFAPYAQVNGLDEPALQALRTADGREVLPSATRNYLREHWQIERIAQQWGSLIDSLL</sequence>
<dbReference type="RefSeq" id="WP_072429234.1">
    <property type="nucleotide sequence ID" value="NZ_FPKR01000011.1"/>
</dbReference>
<proteinExistence type="predicted"/>
<dbReference type="SUPFAM" id="SSF53756">
    <property type="entry name" value="UDP-Glycosyltransferase/glycogen phosphorylase"/>
    <property type="match status" value="1"/>
</dbReference>
<keyword evidence="2" id="KW-1185">Reference proteome</keyword>
<gene>
    <name evidence="1" type="ORF">SAMN02745887_02728</name>
</gene>
<name>A0A1K2HMV2_9NEIS</name>
<dbReference type="AlphaFoldDB" id="A0A1K2HMV2"/>
<evidence type="ECO:0000313" key="1">
    <source>
        <dbReference type="EMBL" id="SFZ78021.1"/>
    </source>
</evidence>
<dbReference type="OrthoDB" id="9154378at2"/>
<dbReference type="STRING" id="1121279.SAMN02745887_02728"/>
<dbReference type="Proteomes" id="UP000186513">
    <property type="component" value="Unassembled WGS sequence"/>
</dbReference>
<evidence type="ECO:0008006" key="3">
    <source>
        <dbReference type="Google" id="ProtNLM"/>
    </source>
</evidence>
<reference evidence="1 2" key="1">
    <citation type="submission" date="2016-11" db="EMBL/GenBank/DDBJ databases">
        <authorList>
            <person name="Jaros S."/>
            <person name="Januszkiewicz K."/>
            <person name="Wedrychowicz H."/>
        </authorList>
    </citation>
    <scope>NUCLEOTIDE SEQUENCE [LARGE SCALE GENOMIC DNA]</scope>
    <source>
        <strain evidence="1 2">DSM 18899</strain>
    </source>
</reference>
<protein>
    <recommendedName>
        <fullName evidence="3">Glycosyl transferases group 1</fullName>
    </recommendedName>
</protein>